<organism evidence="3 4">
    <name type="scientific">Candidatus Zambryskibacteria bacterium RIFCSPHIGHO2_02_FULL_43_14</name>
    <dbReference type="NCBI Taxonomy" id="1802748"/>
    <lineage>
        <taxon>Bacteria</taxon>
        <taxon>Candidatus Zambryskiibacteriota</taxon>
    </lineage>
</organism>
<keyword evidence="1" id="KW-0472">Membrane</keyword>
<sequence>MASSSRSKSFAETFGKETKMLRARFHKLDEYRMTYTGIGMAIGLVIGVLVSQYIWKTSAEPTQVQKVAEAPAPVAIASIPTTIAPACEDRRYTVVEGNSLWRIAEKEWGNGNLYPYLFAANRNMVKHQDLIYPGQVLVIPCQSDVPVPVNVLTSKVSVLEQTLAEILPVSVPTTDVVVNVGTSEVAMQESQAIPVENVVETPRAEDSQTDTMQVELSVPSSTTVTRTPNSVKVMKPGLYEVTVSSDAINGAFPGLFPTLINISVDEDGRFESKRTVTSVEKTDGGDWRLGVHLNDSLPVNDFSSVVFDLGGGNDPVMVGSLLLSQGNLIEKPKKIKSLDKKRYFNLLQNFPQRPGLASRVFQPVLTIGVPTTLGVLRVLAGDPMGGVVMVAPLVNAFVQHKLDKAQQEVVAAGLTLASNK</sequence>
<dbReference type="InterPro" id="IPR036779">
    <property type="entry name" value="LysM_dom_sf"/>
</dbReference>
<evidence type="ECO:0000313" key="3">
    <source>
        <dbReference type="EMBL" id="OHA96960.1"/>
    </source>
</evidence>
<dbReference type="Proteomes" id="UP000178175">
    <property type="component" value="Unassembled WGS sequence"/>
</dbReference>
<evidence type="ECO:0000256" key="1">
    <source>
        <dbReference type="SAM" id="Phobius"/>
    </source>
</evidence>
<dbReference type="PANTHER" id="PTHR34700">
    <property type="entry name" value="POTASSIUM BINDING PROTEIN KBP"/>
    <property type="match status" value="1"/>
</dbReference>
<evidence type="ECO:0000313" key="4">
    <source>
        <dbReference type="Proteomes" id="UP000178175"/>
    </source>
</evidence>
<keyword evidence="1" id="KW-1133">Transmembrane helix</keyword>
<protein>
    <recommendedName>
        <fullName evidence="2">LysM domain-containing protein</fullName>
    </recommendedName>
</protein>
<feature type="transmembrane region" description="Helical" evidence="1">
    <location>
        <begin position="34"/>
        <end position="55"/>
    </location>
</feature>
<evidence type="ECO:0000259" key="2">
    <source>
        <dbReference type="PROSITE" id="PS51782"/>
    </source>
</evidence>
<dbReference type="Gene3D" id="3.10.350.10">
    <property type="entry name" value="LysM domain"/>
    <property type="match status" value="1"/>
</dbReference>
<dbReference type="CDD" id="cd00118">
    <property type="entry name" value="LysM"/>
    <property type="match status" value="1"/>
</dbReference>
<dbReference type="InterPro" id="IPR052196">
    <property type="entry name" value="Bact_Kbp"/>
</dbReference>
<feature type="domain" description="LysM" evidence="2">
    <location>
        <begin position="90"/>
        <end position="139"/>
    </location>
</feature>
<name>A0A1G2TI35_9BACT</name>
<gene>
    <name evidence="3" type="ORF">A3C70_01715</name>
</gene>
<reference evidence="3 4" key="1">
    <citation type="journal article" date="2016" name="Nat. Commun.">
        <title>Thousands of microbial genomes shed light on interconnected biogeochemical processes in an aquifer system.</title>
        <authorList>
            <person name="Anantharaman K."/>
            <person name="Brown C.T."/>
            <person name="Hug L.A."/>
            <person name="Sharon I."/>
            <person name="Castelle C.J."/>
            <person name="Probst A.J."/>
            <person name="Thomas B.C."/>
            <person name="Singh A."/>
            <person name="Wilkins M.J."/>
            <person name="Karaoz U."/>
            <person name="Brodie E.L."/>
            <person name="Williams K.H."/>
            <person name="Hubbard S.S."/>
            <person name="Banfield J.F."/>
        </authorList>
    </citation>
    <scope>NUCLEOTIDE SEQUENCE [LARGE SCALE GENOMIC DNA]</scope>
</reference>
<keyword evidence="1" id="KW-0812">Transmembrane</keyword>
<dbReference type="Pfam" id="PF01476">
    <property type="entry name" value="LysM"/>
    <property type="match status" value="1"/>
</dbReference>
<dbReference type="AlphaFoldDB" id="A0A1G2TI35"/>
<dbReference type="InterPro" id="IPR018392">
    <property type="entry name" value="LysM"/>
</dbReference>
<dbReference type="EMBL" id="MHVR01000003">
    <property type="protein sequence ID" value="OHA96960.1"/>
    <property type="molecule type" value="Genomic_DNA"/>
</dbReference>
<dbReference type="PANTHER" id="PTHR34700:SF4">
    <property type="entry name" value="PHAGE-LIKE ELEMENT PBSX PROTEIN XKDP"/>
    <property type="match status" value="1"/>
</dbReference>
<comment type="caution">
    <text evidence="3">The sequence shown here is derived from an EMBL/GenBank/DDBJ whole genome shotgun (WGS) entry which is preliminary data.</text>
</comment>
<dbReference type="SUPFAM" id="SSF54106">
    <property type="entry name" value="LysM domain"/>
    <property type="match status" value="1"/>
</dbReference>
<dbReference type="PROSITE" id="PS51782">
    <property type="entry name" value="LYSM"/>
    <property type="match status" value="1"/>
</dbReference>
<accession>A0A1G2TI35</accession>
<proteinExistence type="predicted"/>